<evidence type="ECO:0000256" key="5">
    <source>
        <dbReference type="SAM" id="Phobius"/>
    </source>
</evidence>
<dbReference type="Pfam" id="PF01490">
    <property type="entry name" value="Aa_trans"/>
    <property type="match status" value="1"/>
</dbReference>
<feature type="transmembrane region" description="Helical" evidence="5">
    <location>
        <begin position="152"/>
        <end position="175"/>
    </location>
</feature>
<reference evidence="7" key="1">
    <citation type="submission" date="2023-04" db="EMBL/GenBank/DDBJ databases">
        <title>Black Yeasts Isolated from many extreme environments.</title>
        <authorList>
            <person name="Coleine C."/>
            <person name="Stajich J.E."/>
            <person name="Selbmann L."/>
        </authorList>
    </citation>
    <scope>NUCLEOTIDE SEQUENCE</scope>
    <source>
        <strain evidence="7">CCFEE 5312</strain>
    </source>
</reference>
<dbReference type="InterPro" id="IPR013057">
    <property type="entry name" value="AA_transpt_TM"/>
</dbReference>
<evidence type="ECO:0000256" key="2">
    <source>
        <dbReference type="ARBA" id="ARBA00022692"/>
    </source>
</evidence>
<evidence type="ECO:0000256" key="1">
    <source>
        <dbReference type="ARBA" id="ARBA00004370"/>
    </source>
</evidence>
<accession>A0AAJ0DRB3</accession>
<keyword evidence="3 5" id="KW-1133">Transmembrane helix</keyword>
<keyword evidence="8" id="KW-1185">Reference proteome</keyword>
<feature type="domain" description="Amino acid transporter transmembrane" evidence="6">
    <location>
        <begin position="165"/>
        <end position="236"/>
    </location>
</feature>
<evidence type="ECO:0000256" key="3">
    <source>
        <dbReference type="ARBA" id="ARBA00022989"/>
    </source>
</evidence>
<dbReference type="Proteomes" id="UP001271007">
    <property type="component" value="Unassembled WGS sequence"/>
</dbReference>
<evidence type="ECO:0000259" key="6">
    <source>
        <dbReference type="Pfam" id="PF01490"/>
    </source>
</evidence>
<organism evidence="7 8">
    <name type="scientific">Extremus antarcticus</name>
    <dbReference type="NCBI Taxonomy" id="702011"/>
    <lineage>
        <taxon>Eukaryota</taxon>
        <taxon>Fungi</taxon>
        <taxon>Dikarya</taxon>
        <taxon>Ascomycota</taxon>
        <taxon>Pezizomycotina</taxon>
        <taxon>Dothideomycetes</taxon>
        <taxon>Dothideomycetidae</taxon>
        <taxon>Mycosphaerellales</taxon>
        <taxon>Extremaceae</taxon>
        <taxon>Extremus</taxon>
    </lineage>
</organism>
<dbReference type="EMBL" id="JAWDJX010000011">
    <property type="protein sequence ID" value="KAK3054730.1"/>
    <property type="molecule type" value="Genomic_DNA"/>
</dbReference>
<keyword evidence="4 5" id="KW-0472">Membrane</keyword>
<comment type="caution">
    <text evidence="7">The sequence shown here is derived from an EMBL/GenBank/DDBJ whole genome shotgun (WGS) entry which is preliminary data.</text>
</comment>
<dbReference type="AlphaFoldDB" id="A0AAJ0DRB3"/>
<gene>
    <name evidence="7" type="ORF">LTR09_004459</name>
</gene>
<evidence type="ECO:0000256" key="4">
    <source>
        <dbReference type="ARBA" id="ARBA00023136"/>
    </source>
</evidence>
<evidence type="ECO:0000313" key="8">
    <source>
        <dbReference type="Proteomes" id="UP001271007"/>
    </source>
</evidence>
<comment type="subcellular location">
    <subcellularLocation>
        <location evidence="1">Membrane</location>
    </subcellularLocation>
</comment>
<dbReference type="GO" id="GO:0016020">
    <property type="term" value="C:membrane"/>
    <property type="evidence" value="ECO:0007669"/>
    <property type="project" value="UniProtKB-SubCell"/>
</dbReference>
<keyword evidence="2 5" id="KW-0812">Transmembrane</keyword>
<sequence>MSGIAPIGMPHPSTMAVTTDDPVARANSVVEENHPGLMEKHPEIRERTWGLAARTDDTVMLEEYRYWAAVEREIETEENRKYVETRGKMSNPMRLVTDRFSKGHNHLTHEGAKNPGVTEVTSETSKEDVLRVTEEEWRTAARALRTAGWGTIFYLVTTDILGWSSAPAVFAAVGWGTGVGLFLIFGAAAGFAGFALWQVYLGLDSSRYPMISFGDMYLRLYGRRWRHFINFAQCLQM</sequence>
<protein>
    <recommendedName>
        <fullName evidence="6">Amino acid transporter transmembrane domain-containing protein</fullName>
    </recommendedName>
</protein>
<name>A0AAJ0DRB3_9PEZI</name>
<feature type="transmembrane region" description="Helical" evidence="5">
    <location>
        <begin position="181"/>
        <end position="203"/>
    </location>
</feature>
<proteinExistence type="predicted"/>
<evidence type="ECO:0000313" key="7">
    <source>
        <dbReference type="EMBL" id="KAK3054730.1"/>
    </source>
</evidence>